<dbReference type="AlphaFoldDB" id="A0A842CRI7"/>
<evidence type="ECO:0000256" key="9">
    <source>
        <dbReference type="RuleBase" id="RU366031"/>
    </source>
</evidence>
<dbReference type="GO" id="GO:0006782">
    <property type="term" value="P:protoporphyrinogen IX biosynthetic process"/>
    <property type="evidence" value="ECO:0007669"/>
    <property type="project" value="UniProtKB-UniRule"/>
</dbReference>
<feature type="domain" description="Tetrapyrrole biosynthesis uroporphyrinogen III synthase" evidence="10">
    <location>
        <begin position="17"/>
        <end position="226"/>
    </location>
</feature>
<comment type="pathway">
    <text evidence="1 9">Porphyrin-containing compound metabolism; protoporphyrin-IX biosynthesis; coproporphyrinogen-III from 5-aminolevulinate: step 3/4.</text>
</comment>
<protein>
    <recommendedName>
        <fullName evidence="7 9">Uroporphyrinogen-III synthase</fullName>
        <ecNumber evidence="3 9">4.2.1.75</ecNumber>
    </recommendedName>
</protein>
<reference evidence="11 12" key="1">
    <citation type="submission" date="2020-03" db="EMBL/GenBank/DDBJ databases">
        <title>Soil Listeria distribution.</title>
        <authorList>
            <person name="Liao J."/>
            <person name="Wiedmann M."/>
        </authorList>
    </citation>
    <scope>NUCLEOTIDE SEQUENCE [LARGE SCALE GENOMIC DNA]</scope>
    <source>
        <strain evidence="11 12">FSL L7-0435</strain>
    </source>
</reference>
<dbReference type="EMBL" id="JAARWW010000006">
    <property type="protein sequence ID" value="MBC2004801.1"/>
    <property type="molecule type" value="Genomic_DNA"/>
</dbReference>
<dbReference type="GO" id="GO:0004852">
    <property type="term" value="F:uroporphyrinogen-III synthase activity"/>
    <property type="evidence" value="ECO:0007669"/>
    <property type="project" value="UniProtKB-UniRule"/>
</dbReference>
<evidence type="ECO:0000256" key="7">
    <source>
        <dbReference type="ARBA" id="ARBA00040167"/>
    </source>
</evidence>
<keyword evidence="4 9" id="KW-0456">Lyase</keyword>
<comment type="catalytic activity">
    <reaction evidence="8 9">
        <text>hydroxymethylbilane = uroporphyrinogen III + H2O</text>
        <dbReference type="Rhea" id="RHEA:18965"/>
        <dbReference type="ChEBI" id="CHEBI:15377"/>
        <dbReference type="ChEBI" id="CHEBI:57308"/>
        <dbReference type="ChEBI" id="CHEBI:57845"/>
        <dbReference type="EC" id="4.2.1.75"/>
    </reaction>
</comment>
<dbReference type="InterPro" id="IPR036108">
    <property type="entry name" value="4pyrrol_syn_uPrphyn_synt_sf"/>
</dbReference>
<dbReference type="PANTHER" id="PTHR38042">
    <property type="entry name" value="UROPORPHYRINOGEN-III SYNTHASE, CHLOROPLASTIC"/>
    <property type="match status" value="1"/>
</dbReference>
<gene>
    <name evidence="11" type="ORF">HCA78_13535</name>
</gene>
<dbReference type="GO" id="GO:0006780">
    <property type="term" value="P:uroporphyrinogen III biosynthetic process"/>
    <property type="evidence" value="ECO:0007669"/>
    <property type="project" value="UniProtKB-UniRule"/>
</dbReference>
<evidence type="ECO:0000256" key="2">
    <source>
        <dbReference type="ARBA" id="ARBA00008133"/>
    </source>
</evidence>
<dbReference type="Pfam" id="PF02602">
    <property type="entry name" value="HEM4"/>
    <property type="match status" value="1"/>
</dbReference>
<evidence type="ECO:0000256" key="1">
    <source>
        <dbReference type="ARBA" id="ARBA00004772"/>
    </source>
</evidence>
<dbReference type="RefSeq" id="WP_185533748.1">
    <property type="nucleotide sequence ID" value="NZ_JAARWW010000006.1"/>
</dbReference>
<proteinExistence type="inferred from homology"/>
<dbReference type="PANTHER" id="PTHR38042:SF1">
    <property type="entry name" value="UROPORPHYRINOGEN-III SYNTHASE, CHLOROPLASTIC"/>
    <property type="match status" value="1"/>
</dbReference>
<evidence type="ECO:0000256" key="3">
    <source>
        <dbReference type="ARBA" id="ARBA00013109"/>
    </source>
</evidence>
<dbReference type="SUPFAM" id="SSF69618">
    <property type="entry name" value="HemD-like"/>
    <property type="match status" value="1"/>
</dbReference>
<comment type="caution">
    <text evidence="11">The sequence shown here is derived from an EMBL/GenBank/DDBJ whole genome shotgun (WGS) entry which is preliminary data.</text>
</comment>
<organism evidence="11 12">
    <name type="scientific">Listeria booriae</name>
    <dbReference type="NCBI Taxonomy" id="1552123"/>
    <lineage>
        <taxon>Bacteria</taxon>
        <taxon>Bacillati</taxon>
        <taxon>Bacillota</taxon>
        <taxon>Bacilli</taxon>
        <taxon>Bacillales</taxon>
        <taxon>Listeriaceae</taxon>
        <taxon>Listeria</taxon>
    </lineage>
</organism>
<evidence type="ECO:0000256" key="5">
    <source>
        <dbReference type="ARBA" id="ARBA00023244"/>
    </source>
</evidence>
<keyword evidence="5 9" id="KW-0627">Porphyrin biosynthesis</keyword>
<evidence type="ECO:0000256" key="4">
    <source>
        <dbReference type="ARBA" id="ARBA00023239"/>
    </source>
</evidence>
<comment type="similarity">
    <text evidence="2 9">Belongs to the uroporphyrinogen-III synthase family.</text>
</comment>
<dbReference type="UniPathway" id="UPA00251">
    <property type="reaction ID" value="UER00320"/>
</dbReference>
<comment type="function">
    <text evidence="6 9">Catalyzes cyclization of the linear tetrapyrrole, hydroxymethylbilane, to the macrocyclic uroporphyrinogen III.</text>
</comment>
<evidence type="ECO:0000256" key="8">
    <source>
        <dbReference type="ARBA" id="ARBA00048617"/>
    </source>
</evidence>
<evidence type="ECO:0000313" key="12">
    <source>
        <dbReference type="Proteomes" id="UP000546806"/>
    </source>
</evidence>
<accession>A0A842CRI7</accession>
<evidence type="ECO:0000313" key="11">
    <source>
        <dbReference type="EMBL" id="MBC2004801.1"/>
    </source>
</evidence>
<dbReference type="EC" id="4.2.1.75" evidence="3 9"/>
<dbReference type="CDD" id="cd06578">
    <property type="entry name" value="HemD"/>
    <property type="match status" value="1"/>
</dbReference>
<evidence type="ECO:0000259" key="10">
    <source>
        <dbReference type="Pfam" id="PF02602"/>
    </source>
</evidence>
<dbReference type="Proteomes" id="UP000546806">
    <property type="component" value="Unassembled WGS sequence"/>
</dbReference>
<evidence type="ECO:0000256" key="6">
    <source>
        <dbReference type="ARBA" id="ARBA00037589"/>
    </source>
</evidence>
<dbReference type="InterPro" id="IPR003754">
    <property type="entry name" value="4pyrrol_synth_uPrphyn_synth"/>
</dbReference>
<dbReference type="Gene3D" id="3.40.50.10090">
    <property type="match status" value="2"/>
</dbReference>
<dbReference type="InterPro" id="IPR039793">
    <property type="entry name" value="UROS/Hem4"/>
</dbReference>
<name>A0A842CRI7_9LIST</name>
<sequence>MAKHVLLTREKAKNQPWADILREAGFQVSEVPMIETVAKEMSCEADDYDWIIFTSANTVDYFLRTNELSPNIHIATIGAKTTEALQKRNFTAHFQPSAYTTDVFIEEWLDLKLQNQKILLPKSDKSRNEIAQQLTKKGHEVTEIISYETKLPNEAKQMLSRATKEHPIDIAIFASPSAWHHFLACYTRTISEIEIASIGPVTTQAIHDSGYDVFYEAEVYTMQSLCEQLIKEELRC</sequence>